<keyword evidence="5" id="KW-1185">Reference proteome</keyword>
<dbReference type="Gene3D" id="3.10.580.10">
    <property type="entry name" value="CBS-domain"/>
    <property type="match status" value="2"/>
</dbReference>
<dbReference type="PROSITE" id="PS51371">
    <property type="entry name" value="CBS"/>
    <property type="match status" value="2"/>
</dbReference>
<dbReference type="EMBL" id="CP114976">
    <property type="protein sequence ID" value="WBE25509.1"/>
    <property type="molecule type" value="Genomic_DNA"/>
</dbReference>
<accession>A0AAF0AIZ3</accession>
<feature type="transmembrane region" description="Helical" evidence="2">
    <location>
        <begin position="74"/>
        <end position="94"/>
    </location>
</feature>
<feature type="domain" description="CBS" evidence="3">
    <location>
        <begin position="315"/>
        <end position="371"/>
    </location>
</feature>
<reference evidence="4 5" key="1">
    <citation type="submission" date="2022-12" db="EMBL/GenBank/DDBJ databases">
        <title>Coexistence and Characterization of a Novel Tigecycline Resistance gene tet(X) variant and blaNDM-1 in a Pseudomonas caeni Isolate of Chicken Origin.</title>
        <authorList>
            <person name="Lu X."/>
            <person name="Zhang L."/>
            <person name="Li R."/>
            <person name="Wang Z."/>
        </authorList>
    </citation>
    <scope>NUCLEOTIDE SEQUENCE [LARGE SCALE GENOMIC DNA]</scope>
    <source>
        <strain evidence="4 5">CE14</strain>
    </source>
</reference>
<protein>
    <submittedName>
        <fullName evidence="4">HPP family protein</fullName>
    </submittedName>
</protein>
<dbReference type="AlphaFoldDB" id="A0AAF0AIZ3"/>
<proteinExistence type="predicted"/>
<dbReference type="PANTHER" id="PTHR33741">
    <property type="entry name" value="TRANSMEMBRANE PROTEIN DDB_G0269096-RELATED"/>
    <property type="match status" value="1"/>
</dbReference>
<dbReference type="SUPFAM" id="SSF54631">
    <property type="entry name" value="CBS-domain pair"/>
    <property type="match status" value="1"/>
</dbReference>
<dbReference type="InterPro" id="IPR046342">
    <property type="entry name" value="CBS_dom_sf"/>
</dbReference>
<dbReference type="Pfam" id="PF04982">
    <property type="entry name" value="TM_HPP"/>
    <property type="match status" value="1"/>
</dbReference>
<feature type="domain" description="CBS" evidence="3">
    <location>
        <begin position="241"/>
        <end position="297"/>
    </location>
</feature>
<gene>
    <name evidence="4" type="ORF">O6P33_01275</name>
</gene>
<dbReference type="RefSeq" id="WP_269818451.1">
    <property type="nucleotide sequence ID" value="NZ_CP114976.1"/>
</dbReference>
<evidence type="ECO:0000313" key="4">
    <source>
        <dbReference type="EMBL" id="WBE25509.1"/>
    </source>
</evidence>
<organism evidence="4 5">
    <name type="scientific">Denitrificimonas caeni</name>
    <dbReference type="NCBI Taxonomy" id="521720"/>
    <lineage>
        <taxon>Bacteria</taxon>
        <taxon>Pseudomonadati</taxon>
        <taxon>Pseudomonadota</taxon>
        <taxon>Gammaproteobacteria</taxon>
        <taxon>Pseudomonadales</taxon>
        <taxon>Pseudomonadaceae</taxon>
        <taxon>Denitrificimonas</taxon>
    </lineage>
</organism>
<dbReference type="CDD" id="cd04600">
    <property type="entry name" value="CBS_pair_HPP_assoc"/>
    <property type="match status" value="1"/>
</dbReference>
<feature type="transmembrane region" description="Helical" evidence="2">
    <location>
        <begin position="20"/>
        <end position="42"/>
    </location>
</feature>
<dbReference type="PANTHER" id="PTHR33741:SF5">
    <property type="entry name" value="TRANSMEMBRANE PROTEIN DDB_G0269096-RELATED"/>
    <property type="match status" value="1"/>
</dbReference>
<dbReference type="SMART" id="SM00116">
    <property type="entry name" value="CBS"/>
    <property type="match status" value="2"/>
</dbReference>
<evidence type="ECO:0000259" key="3">
    <source>
        <dbReference type="PROSITE" id="PS51371"/>
    </source>
</evidence>
<dbReference type="InterPro" id="IPR000644">
    <property type="entry name" value="CBS_dom"/>
</dbReference>
<keyword evidence="2" id="KW-0812">Transmembrane</keyword>
<evidence type="ECO:0000256" key="1">
    <source>
        <dbReference type="PROSITE-ProRule" id="PRU00703"/>
    </source>
</evidence>
<dbReference type="Proteomes" id="UP001212189">
    <property type="component" value="Chromosome"/>
</dbReference>
<keyword evidence="1" id="KW-0129">CBS domain</keyword>
<name>A0AAF0AIZ3_9GAMM</name>
<dbReference type="InterPro" id="IPR007065">
    <property type="entry name" value="HPP"/>
</dbReference>
<evidence type="ECO:0000256" key="2">
    <source>
        <dbReference type="SAM" id="Phobius"/>
    </source>
</evidence>
<keyword evidence="2" id="KW-0472">Membrane</keyword>
<dbReference type="KEGG" id="dce:O6P33_01275"/>
<feature type="transmembrane region" description="Helical" evidence="2">
    <location>
        <begin position="49"/>
        <end position="68"/>
    </location>
</feature>
<evidence type="ECO:0000313" key="5">
    <source>
        <dbReference type="Proteomes" id="UP001212189"/>
    </source>
</evidence>
<dbReference type="InterPro" id="IPR058581">
    <property type="entry name" value="TM_HPP"/>
</dbReference>
<dbReference type="Pfam" id="PF00571">
    <property type="entry name" value="CBS"/>
    <property type="match status" value="2"/>
</dbReference>
<keyword evidence="2" id="KW-1133">Transmembrane helix</keyword>
<sequence>MRTQWIKALTPLSLNIPPKQWLRAASGAFLGVLISIFGSNFLFGSQIALSLAAPIGASAVLLFVTSATPLAHPWSLLAGNVLSAVIGVLCALYIDDIILRAATAVCLAITSMLALRCLHPPSCAVALAITLSPNLSAQGFEIVIPVASQSLLLLCSALLFNNLTGTAYPRPTPAVAANIHQTADPLPTTRTGFNEADLDQALNEFGTYVDVHREDLEELLRLTEQHTFKRRTEHLTAVSIMSRDLRTGHPEMPIAEAWLRLKQHRLKALPIVDEHRRLVGIITLVDLLKHFELQAPGSRLQHLKYFRHKRLKHIMTTPVLSVSFATPLLELVTLLSDRGLHYMPVVDEHRQLAGMITQTDLIAALYRGWIVQG</sequence>